<feature type="compositionally biased region" description="Polar residues" evidence="4">
    <location>
        <begin position="144"/>
        <end position="158"/>
    </location>
</feature>
<dbReference type="SMART" id="SM00248">
    <property type="entry name" value="ANK"/>
    <property type="match status" value="4"/>
</dbReference>
<protein>
    <submittedName>
        <fullName evidence="5">Uncharacterized protein</fullName>
    </submittedName>
</protein>
<feature type="region of interest" description="Disordered" evidence="4">
    <location>
        <begin position="134"/>
        <end position="176"/>
    </location>
</feature>
<dbReference type="Gene3D" id="1.25.40.20">
    <property type="entry name" value="Ankyrin repeat-containing domain"/>
    <property type="match status" value="2"/>
</dbReference>
<dbReference type="OrthoDB" id="3945115at2759"/>
<feature type="region of interest" description="Disordered" evidence="4">
    <location>
        <begin position="194"/>
        <end position="220"/>
    </location>
</feature>
<dbReference type="PROSITE" id="PS50088">
    <property type="entry name" value="ANK_REPEAT"/>
    <property type="match status" value="3"/>
</dbReference>
<organism evidence="5 6">
    <name type="scientific">Friedmanniomyces simplex</name>
    <dbReference type="NCBI Taxonomy" id="329884"/>
    <lineage>
        <taxon>Eukaryota</taxon>
        <taxon>Fungi</taxon>
        <taxon>Dikarya</taxon>
        <taxon>Ascomycota</taxon>
        <taxon>Pezizomycotina</taxon>
        <taxon>Dothideomycetes</taxon>
        <taxon>Dothideomycetidae</taxon>
        <taxon>Mycosphaerellales</taxon>
        <taxon>Teratosphaeriaceae</taxon>
        <taxon>Friedmanniomyces</taxon>
    </lineage>
</organism>
<sequence>MDPAGLLLSIATIAYNIDALSESYNSASSTLGLIRSQIKILEAGTQRIQEWLHFTDPTDRIQVLASLGDAIGTVNSSLERLQDDIASISHTGPKTAKVLGNQWARTKFVYNEGRLRKNLTDTAAQEVRELAIEEELPEESPAPTRQTSTESYTLTTDLTSERSEGRTTSVDPNELFLPSATSPVVHGGAHVLDKPAVPRTLSPDSTVSPLRPQPDRQPSHNTLIREINTMLDEPSQIQAGGSASPPPNIPARSAQRPGHNNAKAGGSSTYPPPEFRRKPVSRSSVSGDLSMLARTTTREQAAQFDRESSSTSSPATSPSSSTTERLTMTEKLTPLTESLRSLSSSDYINIELDRPPAQPYADTPPAYESTSSRVAPAPASAIPRARRRGTGGSSISRSLGVSVIQFVRENRLEEISSSLKDGYNVNETDPSTGVTPIMEAARYRRWEAARLLLKSGAKLHTRDREGNTAVHFAAKEGDSEMCQMLLDAGAHAEDCNKQNFQPLQLAVAGGHTETVLCLVNAVPFRKTNDEALVGAFLSAVRLGDTATAQAILAKGVKAKKMKESWRMTGYAAQSGSLPMLELVLNEKASLKDRSPLNYTPLHFAALLGHQPMVEKLLSLKVP</sequence>
<evidence type="ECO:0000256" key="1">
    <source>
        <dbReference type="ARBA" id="ARBA00022737"/>
    </source>
</evidence>
<dbReference type="STRING" id="329884.A0A4V5NEY4"/>
<keyword evidence="1" id="KW-0677">Repeat</keyword>
<evidence type="ECO:0000256" key="2">
    <source>
        <dbReference type="ARBA" id="ARBA00023043"/>
    </source>
</evidence>
<name>A0A4V5NEY4_9PEZI</name>
<evidence type="ECO:0000256" key="3">
    <source>
        <dbReference type="PROSITE-ProRule" id="PRU00023"/>
    </source>
</evidence>
<keyword evidence="2 3" id="KW-0040">ANK repeat</keyword>
<feature type="repeat" description="ANK" evidence="3">
    <location>
        <begin position="432"/>
        <end position="464"/>
    </location>
</feature>
<evidence type="ECO:0000313" key="6">
    <source>
        <dbReference type="Proteomes" id="UP000309340"/>
    </source>
</evidence>
<dbReference type="Proteomes" id="UP000309340">
    <property type="component" value="Unassembled WGS sequence"/>
</dbReference>
<feature type="compositionally biased region" description="Low complexity" evidence="4">
    <location>
        <begin position="309"/>
        <end position="323"/>
    </location>
</feature>
<accession>A0A4V5NEY4</accession>
<feature type="compositionally biased region" description="Low complexity" evidence="4">
    <location>
        <begin position="371"/>
        <end position="383"/>
    </location>
</feature>
<dbReference type="InterPro" id="IPR036770">
    <property type="entry name" value="Ankyrin_rpt-contain_sf"/>
</dbReference>
<dbReference type="InterPro" id="IPR050776">
    <property type="entry name" value="Ank_Repeat/CDKN_Inhibitor"/>
</dbReference>
<dbReference type="InterPro" id="IPR002110">
    <property type="entry name" value="Ankyrin_rpt"/>
</dbReference>
<feature type="repeat" description="ANK" evidence="3">
    <location>
        <begin position="465"/>
        <end position="497"/>
    </location>
</feature>
<feature type="region of interest" description="Disordered" evidence="4">
    <location>
        <begin position="236"/>
        <end position="338"/>
    </location>
</feature>
<dbReference type="SUPFAM" id="SSF48403">
    <property type="entry name" value="Ankyrin repeat"/>
    <property type="match status" value="1"/>
</dbReference>
<dbReference type="AlphaFoldDB" id="A0A4V5NEY4"/>
<evidence type="ECO:0000313" key="5">
    <source>
        <dbReference type="EMBL" id="TKA59759.1"/>
    </source>
</evidence>
<feature type="compositionally biased region" description="Polar residues" evidence="4">
    <location>
        <begin position="281"/>
        <end position="300"/>
    </location>
</feature>
<reference evidence="5 6" key="1">
    <citation type="submission" date="2017-03" db="EMBL/GenBank/DDBJ databases">
        <title>Genomes of endolithic fungi from Antarctica.</title>
        <authorList>
            <person name="Coleine C."/>
            <person name="Masonjones S."/>
            <person name="Stajich J.E."/>
        </authorList>
    </citation>
    <scope>NUCLEOTIDE SEQUENCE [LARGE SCALE GENOMIC DNA]</scope>
    <source>
        <strain evidence="5 6">CCFEE 5184</strain>
    </source>
</reference>
<keyword evidence="6" id="KW-1185">Reference proteome</keyword>
<dbReference type="PANTHER" id="PTHR24201:SF14">
    <property type="entry name" value="CYCLIN-DEPENDENT KINASE 4 INHIBITOR C-LIKE"/>
    <property type="match status" value="1"/>
</dbReference>
<dbReference type="GO" id="GO:0005634">
    <property type="term" value="C:nucleus"/>
    <property type="evidence" value="ECO:0007669"/>
    <property type="project" value="TreeGrafter"/>
</dbReference>
<evidence type="ECO:0000256" key="4">
    <source>
        <dbReference type="SAM" id="MobiDB-lite"/>
    </source>
</evidence>
<dbReference type="Pfam" id="PF12796">
    <property type="entry name" value="Ank_2"/>
    <property type="match status" value="2"/>
</dbReference>
<proteinExistence type="predicted"/>
<feature type="repeat" description="ANK" evidence="3">
    <location>
        <begin position="596"/>
        <end position="622"/>
    </location>
</feature>
<dbReference type="PROSITE" id="PS50297">
    <property type="entry name" value="ANK_REP_REGION"/>
    <property type="match status" value="3"/>
</dbReference>
<gene>
    <name evidence="5" type="ORF">B0A55_11358</name>
</gene>
<dbReference type="EMBL" id="NAJQ01001390">
    <property type="protein sequence ID" value="TKA59759.1"/>
    <property type="molecule type" value="Genomic_DNA"/>
</dbReference>
<feature type="region of interest" description="Disordered" evidence="4">
    <location>
        <begin position="354"/>
        <end position="394"/>
    </location>
</feature>
<comment type="caution">
    <text evidence="5">The sequence shown here is derived from an EMBL/GenBank/DDBJ whole genome shotgun (WGS) entry which is preliminary data.</text>
</comment>
<dbReference type="PANTHER" id="PTHR24201">
    <property type="entry name" value="ANK_REP_REGION DOMAIN-CONTAINING PROTEIN"/>
    <property type="match status" value="1"/>
</dbReference>